<evidence type="ECO:0000256" key="1">
    <source>
        <dbReference type="SAM" id="Coils"/>
    </source>
</evidence>
<proteinExistence type="predicted"/>
<dbReference type="Proteomes" id="UP000887564">
    <property type="component" value="Unplaced"/>
</dbReference>
<evidence type="ECO:0000313" key="3">
    <source>
        <dbReference type="WBParaSite" id="PEQ_0000016901-mRNA-1"/>
    </source>
</evidence>
<evidence type="ECO:0000313" key="2">
    <source>
        <dbReference type="Proteomes" id="UP000887564"/>
    </source>
</evidence>
<name>A0A914R1N9_PAREQ</name>
<dbReference type="AlphaFoldDB" id="A0A914R1N9"/>
<dbReference type="WBParaSite" id="PEQ_0000016901-mRNA-1">
    <property type="protein sequence ID" value="PEQ_0000016901-mRNA-1"/>
    <property type="gene ID" value="PEQ_0000016901"/>
</dbReference>
<organism evidence="2 3">
    <name type="scientific">Parascaris equorum</name>
    <name type="common">Equine roundworm</name>
    <dbReference type="NCBI Taxonomy" id="6256"/>
    <lineage>
        <taxon>Eukaryota</taxon>
        <taxon>Metazoa</taxon>
        <taxon>Ecdysozoa</taxon>
        <taxon>Nematoda</taxon>
        <taxon>Chromadorea</taxon>
        <taxon>Rhabditida</taxon>
        <taxon>Spirurina</taxon>
        <taxon>Ascaridomorpha</taxon>
        <taxon>Ascaridoidea</taxon>
        <taxon>Ascarididae</taxon>
        <taxon>Parascaris</taxon>
    </lineage>
</organism>
<feature type="coiled-coil region" evidence="1">
    <location>
        <begin position="68"/>
        <end position="123"/>
    </location>
</feature>
<keyword evidence="1" id="KW-0175">Coiled coil</keyword>
<sequence>MIDSTVTKLEKSVDNQLSLALTEQLLLHCIYSEQFHLPAAFKTSFQLEKSSHTMHKTWVEQSETRWDVRAAHMARDDLEWEIEQLRQQNSQLRKDNRELKMDYMRLESRIEVLENKFRTMARLLQ</sequence>
<protein>
    <submittedName>
        <fullName evidence="3">Uncharacterized protein</fullName>
    </submittedName>
</protein>
<accession>A0A914R1N9</accession>
<reference evidence="3" key="1">
    <citation type="submission" date="2022-11" db="UniProtKB">
        <authorList>
            <consortium name="WormBaseParasite"/>
        </authorList>
    </citation>
    <scope>IDENTIFICATION</scope>
</reference>
<keyword evidence="2" id="KW-1185">Reference proteome</keyword>